<evidence type="ECO:0000313" key="2">
    <source>
        <dbReference type="EMBL" id="ANY85157.1"/>
    </source>
</evidence>
<dbReference type="OrthoDB" id="8017833at2"/>
<organism evidence="2">
    <name type="scientific">Microvirga ossetica</name>
    <dbReference type="NCBI Taxonomy" id="1882682"/>
    <lineage>
        <taxon>Bacteria</taxon>
        <taxon>Pseudomonadati</taxon>
        <taxon>Pseudomonadota</taxon>
        <taxon>Alphaproteobacteria</taxon>
        <taxon>Hyphomicrobiales</taxon>
        <taxon>Methylobacteriaceae</taxon>
        <taxon>Microvirga</taxon>
    </lineage>
</organism>
<reference evidence="2" key="1">
    <citation type="submission" date="2016-07" db="EMBL/GenBank/DDBJ databases">
        <title>Microvirga ossetica sp. nov. a new species of rhizobia isolated from root nodules of the legume species Vicia alpestris Steven originated from North Ossetia region in the Caucasus.</title>
        <authorList>
            <person name="Safronova V.I."/>
            <person name="Kuznetsova I.G."/>
            <person name="Sazanova A.L."/>
            <person name="Belimov A."/>
            <person name="Andronov E."/>
            <person name="Osledkin Y.S."/>
            <person name="Onishchuk O.P."/>
            <person name="Kurchak O.N."/>
            <person name="Shaposhnikov A.I."/>
            <person name="Willems A."/>
            <person name="Tikhonovich I.A."/>
        </authorList>
    </citation>
    <scope>NUCLEOTIDE SEQUENCE [LARGE SCALE GENOMIC DNA]</scope>
    <source>
        <strain evidence="2">V5/3M</strain>
        <plasmid evidence="2">unnamed4</plasmid>
    </source>
</reference>
<dbReference type="InterPro" id="IPR024320">
    <property type="entry name" value="LPG_synthase_C"/>
</dbReference>
<dbReference type="KEGG" id="moc:BB934_43970"/>
<protein>
    <recommendedName>
        <fullName evidence="1">Phosphatidylglycerol lysyltransferase C-terminal domain-containing protein</fullName>
    </recommendedName>
</protein>
<dbReference type="Pfam" id="PF09924">
    <property type="entry name" value="LPG_synthase_C"/>
    <property type="match status" value="1"/>
</dbReference>
<proteinExistence type="predicted"/>
<keyword evidence="2" id="KW-0614">Plasmid</keyword>
<dbReference type="AlphaFoldDB" id="A0A1B2EZ05"/>
<dbReference type="InterPro" id="IPR016181">
    <property type="entry name" value="Acyl_CoA_acyltransferase"/>
</dbReference>
<dbReference type="SUPFAM" id="SSF55729">
    <property type="entry name" value="Acyl-CoA N-acyltransferases (Nat)"/>
    <property type="match status" value="1"/>
</dbReference>
<dbReference type="PANTHER" id="PTHR41373">
    <property type="entry name" value="DUF2156 DOMAIN-CONTAINING PROTEIN"/>
    <property type="match status" value="1"/>
</dbReference>
<accession>A0A1B2EZ05</accession>
<gene>
    <name evidence="2" type="ORF">BB934_43970</name>
</gene>
<evidence type="ECO:0000259" key="1">
    <source>
        <dbReference type="Pfam" id="PF09924"/>
    </source>
</evidence>
<dbReference type="InterPro" id="IPR016732">
    <property type="entry name" value="UCP018688"/>
</dbReference>
<name>A0A1B2EZ05_9HYPH</name>
<dbReference type="EMBL" id="CP016620">
    <property type="protein sequence ID" value="ANY85157.1"/>
    <property type="molecule type" value="Genomic_DNA"/>
</dbReference>
<feature type="domain" description="Phosphatidylglycerol lysyltransferase C-terminal" evidence="1">
    <location>
        <begin position="92"/>
        <end position="303"/>
    </location>
</feature>
<geneLocation type="plasmid" evidence="2">
    <name>unnamed4</name>
</geneLocation>
<dbReference type="PANTHER" id="PTHR41373:SF1">
    <property type="entry name" value="PHOSPHATIDYLGLYCEROL LYSYLTRANSFERASE C-TERMINAL DOMAIN-CONTAINING PROTEIN"/>
    <property type="match status" value="1"/>
</dbReference>
<dbReference type="RefSeq" id="WP_099515952.1">
    <property type="nucleotide sequence ID" value="NZ_CP016620.1"/>
</dbReference>
<dbReference type="Gene3D" id="3.40.630.30">
    <property type="match status" value="1"/>
</dbReference>
<sequence>MLTIPQELADLNKIELSHYADFSNAAALHKAVSWSYFFPYLYFLGMSEPRQALLFEQIEGSILLYRLQERDEKLRLGLLLPPFPFARLPLRRALERMRDFNHNRVGRISRIQESDALPLAREGLEIRFHSDEYIYDCAAVLAMRGGSYEALRRKISHYANTASVVVRDFRKEDAQDCMKLRKKWYKGLLNAGVKVGPYYRYSQECLANAEVFSSDVLSGQVIEVEGTVRAFTFGGTINQRFGSIFITISDHDLPGLAYLQRYHLMKKHPHVAYFNDFSDSGRAGLAQMKRTFRPVRMHGLYSAREQ</sequence>